<dbReference type="OrthoDB" id="9765680at2"/>
<feature type="domain" description="AMP-dependent synthetase/ligase" evidence="1">
    <location>
        <begin position="7"/>
        <end position="372"/>
    </location>
</feature>
<dbReference type="RefSeq" id="WP_093881835.1">
    <property type="nucleotide sequence ID" value="NZ_FOBS01000001.1"/>
</dbReference>
<dbReference type="PANTHER" id="PTHR43767:SF1">
    <property type="entry name" value="NONRIBOSOMAL PEPTIDE SYNTHASE PES1 (EUROFUNG)-RELATED"/>
    <property type="match status" value="1"/>
</dbReference>
<keyword evidence="4" id="KW-1185">Reference proteome</keyword>
<dbReference type="Pfam" id="PF13193">
    <property type="entry name" value="AMP-binding_C"/>
    <property type="match status" value="1"/>
</dbReference>
<dbReference type="InterPro" id="IPR045851">
    <property type="entry name" value="AMP-bd_C_sf"/>
</dbReference>
<dbReference type="Gene3D" id="3.40.50.12780">
    <property type="entry name" value="N-terminal domain of ligase-like"/>
    <property type="match status" value="1"/>
</dbReference>
<dbReference type="PANTHER" id="PTHR43767">
    <property type="entry name" value="LONG-CHAIN-FATTY-ACID--COA LIGASE"/>
    <property type="match status" value="1"/>
</dbReference>
<dbReference type="EMBL" id="FOBS01000001">
    <property type="protein sequence ID" value="SEL94953.1"/>
    <property type="molecule type" value="Genomic_DNA"/>
</dbReference>
<dbReference type="Proteomes" id="UP000198744">
    <property type="component" value="Unassembled WGS sequence"/>
</dbReference>
<organism evidence="3 4">
    <name type="scientific">Syntrophus gentianae</name>
    <dbReference type="NCBI Taxonomy" id="43775"/>
    <lineage>
        <taxon>Bacteria</taxon>
        <taxon>Pseudomonadati</taxon>
        <taxon>Thermodesulfobacteriota</taxon>
        <taxon>Syntrophia</taxon>
        <taxon>Syntrophales</taxon>
        <taxon>Syntrophaceae</taxon>
        <taxon>Syntrophus</taxon>
    </lineage>
</organism>
<reference evidence="3 4" key="1">
    <citation type="submission" date="2016-10" db="EMBL/GenBank/DDBJ databases">
        <authorList>
            <person name="de Groot N.N."/>
        </authorList>
    </citation>
    <scope>NUCLEOTIDE SEQUENCE [LARGE SCALE GENOMIC DNA]</scope>
    <source>
        <strain evidence="3 4">DSM 8423</strain>
    </source>
</reference>
<dbReference type="GO" id="GO:0016878">
    <property type="term" value="F:acid-thiol ligase activity"/>
    <property type="evidence" value="ECO:0007669"/>
    <property type="project" value="UniProtKB-ARBA"/>
</dbReference>
<dbReference type="InterPro" id="IPR042099">
    <property type="entry name" value="ANL_N_sf"/>
</dbReference>
<evidence type="ECO:0000259" key="1">
    <source>
        <dbReference type="Pfam" id="PF00501"/>
    </source>
</evidence>
<dbReference type="Pfam" id="PF00501">
    <property type="entry name" value="AMP-binding"/>
    <property type="match status" value="1"/>
</dbReference>
<evidence type="ECO:0000259" key="2">
    <source>
        <dbReference type="Pfam" id="PF13193"/>
    </source>
</evidence>
<dbReference type="SUPFAM" id="SSF56801">
    <property type="entry name" value="Acetyl-CoA synthetase-like"/>
    <property type="match status" value="1"/>
</dbReference>
<evidence type="ECO:0000313" key="4">
    <source>
        <dbReference type="Proteomes" id="UP000198744"/>
    </source>
</evidence>
<dbReference type="AlphaFoldDB" id="A0A1H7UD78"/>
<accession>A0A1H7UD78</accession>
<feature type="domain" description="AMP-binding enzyme C-terminal" evidence="2">
    <location>
        <begin position="422"/>
        <end position="491"/>
    </location>
</feature>
<name>A0A1H7UD78_9BACT</name>
<gene>
    <name evidence="3" type="ORF">SAMN04489760_101121</name>
</gene>
<dbReference type="InterPro" id="IPR025110">
    <property type="entry name" value="AMP-bd_C"/>
</dbReference>
<evidence type="ECO:0000313" key="3">
    <source>
        <dbReference type="EMBL" id="SEL94953.1"/>
    </source>
</evidence>
<dbReference type="Gene3D" id="3.30.300.30">
    <property type="match status" value="1"/>
</dbReference>
<dbReference type="InterPro" id="IPR000873">
    <property type="entry name" value="AMP-dep_synth/lig_dom"/>
</dbReference>
<protein>
    <submittedName>
        <fullName evidence="3">Long-chain acyl-CoA synthetase</fullName>
    </submittedName>
</protein>
<dbReference type="InterPro" id="IPR050237">
    <property type="entry name" value="ATP-dep_AMP-bd_enzyme"/>
</dbReference>
<proteinExistence type="predicted"/>
<sequence length="493" mass="54203">MNLGQMLEETCHRDPDRLAISSEERRMTYADLNAAVNALGNALKNRGVGKNDKIAIVLHNCPEFVIVYFAAQKIGAVAVTINTASTVHEIQYLLSDSDATTLITTTSCAVRFEPILKNVPLCRHLIVTDKVEDAQLSAPAFVSFWALIENSSTTLEIPELADDDPAVMIYTSGLTGRPLGAMLTQRNLVSQSALLGNLCHVNHSDLGLSVIPLFHSFGAVANMLGAIRVGAGLVLIDHFNLDEIFSIICREKVSFIAAVPRVFLGMLLYDEADRYDIRSLKFCITGGASMPPQYIPEFNGKFHTTLVEGYGLTESSPVCTLCRPDGPQKPGSIGTAIPGVEIRIVNEQGEDCPPGEVGEMVLRGENLMKGYYKNEAETGSVIVNGWLFTGDLAYRDPDGFFFLTGRKKRMIITSGFNVYPREVEMVLENHPAVLAARVESKPNLLRGEIVKAFIVRDPAIQIDNKQILRHCRTYLSAYKVPREVEFVESLPEP</sequence>
<dbReference type="STRING" id="43775.SAMN04489760_101121"/>